<name>A0AAD7YIJ9_MYTSE</name>
<feature type="signal peptide" evidence="2">
    <location>
        <begin position="1"/>
        <end position="19"/>
    </location>
</feature>
<proteinExistence type="predicted"/>
<keyword evidence="4" id="KW-1185">Reference proteome</keyword>
<accession>A0AAD7YIJ9</accession>
<evidence type="ECO:0000313" key="4">
    <source>
        <dbReference type="Proteomes" id="UP001231518"/>
    </source>
</evidence>
<feature type="compositionally biased region" description="Basic and acidic residues" evidence="1">
    <location>
        <begin position="74"/>
        <end position="84"/>
    </location>
</feature>
<gene>
    <name evidence="3" type="ORF">PYW07_005703</name>
</gene>
<dbReference type="AlphaFoldDB" id="A0AAD7YIJ9"/>
<feature type="region of interest" description="Disordered" evidence="1">
    <location>
        <begin position="72"/>
        <end position="91"/>
    </location>
</feature>
<protein>
    <submittedName>
        <fullName evidence="3">Uncharacterized protein</fullName>
    </submittedName>
</protein>
<keyword evidence="2" id="KW-0732">Signal</keyword>
<evidence type="ECO:0000313" key="3">
    <source>
        <dbReference type="EMBL" id="KAJ8717773.1"/>
    </source>
</evidence>
<dbReference type="EMBL" id="JARGEI010000016">
    <property type="protein sequence ID" value="KAJ8717773.1"/>
    <property type="molecule type" value="Genomic_DNA"/>
</dbReference>
<feature type="chain" id="PRO_5041909690" evidence="2">
    <location>
        <begin position="20"/>
        <end position="160"/>
    </location>
</feature>
<sequence length="160" mass="17311">MKLITGVIASLTILELFHCKPLIGSNEGSVKETNTSSSWGLNAGVDAGLSLEAGMKDGHAVIGAKKHLGANIGGHKESSSKETIRPLFPSPPPNTFPGFGSPYYPGNGLPYYPNYQPFPSQFPPQAGQQLMYVPQPMQQYPQWSPFGPQYAQQPYVPQYG</sequence>
<reference evidence="3" key="1">
    <citation type="submission" date="2023-03" db="EMBL/GenBank/DDBJ databases">
        <title>Chromosome-level genomes of two armyworms, Mythimna separata and Mythimna loreyi, provide insights into the biosynthesis and reception of sex pheromones.</title>
        <authorList>
            <person name="Zhao H."/>
        </authorList>
    </citation>
    <scope>NUCLEOTIDE SEQUENCE</scope>
    <source>
        <strain evidence="3">BeijingLab</strain>
        <tissue evidence="3">Pupa</tissue>
    </source>
</reference>
<comment type="caution">
    <text evidence="3">The sequence shown here is derived from an EMBL/GenBank/DDBJ whole genome shotgun (WGS) entry which is preliminary data.</text>
</comment>
<organism evidence="3 4">
    <name type="scientific">Mythimna separata</name>
    <name type="common">Oriental armyworm</name>
    <name type="synonym">Pseudaletia separata</name>
    <dbReference type="NCBI Taxonomy" id="271217"/>
    <lineage>
        <taxon>Eukaryota</taxon>
        <taxon>Metazoa</taxon>
        <taxon>Ecdysozoa</taxon>
        <taxon>Arthropoda</taxon>
        <taxon>Hexapoda</taxon>
        <taxon>Insecta</taxon>
        <taxon>Pterygota</taxon>
        <taxon>Neoptera</taxon>
        <taxon>Endopterygota</taxon>
        <taxon>Lepidoptera</taxon>
        <taxon>Glossata</taxon>
        <taxon>Ditrysia</taxon>
        <taxon>Noctuoidea</taxon>
        <taxon>Noctuidae</taxon>
        <taxon>Noctuinae</taxon>
        <taxon>Hadenini</taxon>
        <taxon>Mythimna</taxon>
    </lineage>
</organism>
<dbReference type="Proteomes" id="UP001231518">
    <property type="component" value="Chromosome 18"/>
</dbReference>
<evidence type="ECO:0000256" key="1">
    <source>
        <dbReference type="SAM" id="MobiDB-lite"/>
    </source>
</evidence>
<evidence type="ECO:0000256" key="2">
    <source>
        <dbReference type="SAM" id="SignalP"/>
    </source>
</evidence>